<dbReference type="Proteomes" id="UP001244341">
    <property type="component" value="Chromosome 14b"/>
</dbReference>
<dbReference type="EMBL" id="CP126221">
    <property type="protein sequence ID" value="WIA22281.1"/>
    <property type="molecule type" value="Genomic_DNA"/>
</dbReference>
<organism evidence="1 2">
    <name type="scientific">Tetradesmus obliquus</name>
    <name type="common">Green alga</name>
    <name type="synonym">Acutodesmus obliquus</name>
    <dbReference type="NCBI Taxonomy" id="3088"/>
    <lineage>
        <taxon>Eukaryota</taxon>
        <taxon>Viridiplantae</taxon>
        <taxon>Chlorophyta</taxon>
        <taxon>core chlorophytes</taxon>
        <taxon>Chlorophyceae</taxon>
        <taxon>CS clade</taxon>
        <taxon>Sphaeropleales</taxon>
        <taxon>Scenedesmaceae</taxon>
        <taxon>Tetradesmus</taxon>
    </lineage>
</organism>
<keyword evidence="2" id="KW-1185">Reference proteome</keyword>
<evidence type="ECO:0000313" key="1">
    <source>
        <dbReference type="EMBL" id="WIA22281.1"/>
    </source>
</evidence>
<accession>A0ABY8UPH7</accession>
<reference evidence="1 2" key="1">
    <citation type="submission" date="2023-05" db="EMBL/GenBank/DDBJ databases">
        <title>A 100% complete, gapless, phased diploid assembly of the Scenedesmus obliquus UTEX 3031 genome.</title>
        <authorList>
            <person name="Biondi T.C."/>
            <person name="Hanschen E.R."/>
            <person name="Kwon T."/>
            <person name="Eng W."/>
            <person name="Kruse C.P.S."/>
            <person name="Koehler S.I."/>
            <person name="Kunde Y."/>
            <person name="Gleasner C.D."/>
            <person name="You Mak K.T."/>
            <person name="Polle J."/>
            <person name="Hovde B.T."/>
            <person name="Starkenburg S.R."/>
        </authorList>
    </citation>
    <scope>NUCLEOTIDE SEQUENCE [LARGE SCALE GENOMIC DNA]</scope>
    <source>
        <strain evidence="1 2">DOE0152z</strain>
    </source>
</reference>
<gene>
    <name evidence="1" type="ORF">OEZ85_004601</name>
</gene>
<evidence type="ECO:0000313" key="2">
    <source>
        <dbReference type="Proteomes" id="UP001244341"/>
    </source>
</evidence>
<name>A0ABY8UPH7_TETOB</name>
<proteinExistence type="predicted"/>
<sequence length="232" mass="24166">MALYAGLNKPFAARPAASRRCVAAVSTTQRVMLPSVRAAADDRAVNVPAAVSAFAASLVLLAGAPAFAAPREAFESAGAEETRALVEKGTPGAAKPDNMKTNIPFQAPGSNAAPRGPAQEQGTTPVRVLKNAGKQIKKNAKDPDAAPFGVGRGPLVRSAQKMGQPGRLSRFGNEATGIMKQGNTVGKQKAASNIGEKVDRGYYDVYDKITDRINGNLFVLVTEQQAFITSGS</sequence>
<protein>
    <submittedName>
        <fullName evidence="1">Uncharacterized protein</fullName>
    </submittedName>
</protein>